<evidence type="ECO:0000256" key="1">
    <source>
        <dbReference type="ARBA" id="ARBA00004651"/>
    </source>
</evidence>
<dbReference type="GO" id="GO:1902600">
    <property type="term" value="P:proton transmembrane transport"/>
    <property type="evidence" value="ECO:0007669"/>
    <property type="project" value="TreeGrafter"/>
</dbReference>
<reference evidence="3" key="1">
    <citation type="submission" date="2023-04" db="EMBL/GenBank/DDBJ databases">
        <title>Candida boidinii NBRC 10035.</title>
        <authorList>
            <person name="Ichikawa N."/>
            <person name="Sato H."/>
            <person name="Tonouchi N."/>
        </authorList>
    </citation>
    <scope>NUCLEOTIDE SEQUENCE</scope>
    <source>
        <strain evidence="3">NBRC 10035</strain>
    </source>
</reference>
<dbReference type="SUPFAM" id="SSF56784">
    <property type="entry name" value="HAD-like"/>
    <property type="match status" value="1"/>
</dbReference>
<proteinExistence type="predicted"/>
<dbReference type="Pfam" id="PF00702">
    <property type="entry name" value="Hydrolase"/>
    <property type="match status" value="1"/>
</dbReference>
<dbReference type="InterPro" id="IPR050510">
    <property type="entry name" value="Cation_transp_ATPase_P-type"/>
</dbReference>
<dbReference type="InterPro" id="IPR023214">
    <property type="entry name" value="HAD_sf"/>
</dbReference>
<dbReference type="GO" id="GO:0030007">
    <property type="term" value="P:intracellular potassium ion homeostasis"/>
    <property type="evidence" value="ECO:0007669"/>
    <property type="project" value="TreeGrafter"/>
</dbReference>
<dbReference type="EMBL" id="BSXN01003895">
    <property type="protein sequence ID" value="GME80179.1"/>
    <property type="molecule type" value="Genomic_DNA"/>
</dbReference>
<evidence type="ECO:0000256" key="2">
    <source>
        <dbReference type="ARBA" id="ARBA00022475"/>
    </source>
</evidence>
<keyword evidence="2" id="KW-1003">Cell membrane</keyword>
<dbReference type="GO" id="GO:0005391">
    <property type="term" value="F:P-type sodium:potassium-exchanging transporter activity"/>
    <property type="evidence" value="ECO:0007669"/>
    <property type="project" value="TreeGrafter"/>
</dbReference>
<organism evidence="3 4">
    <name type="scientific">Candida boidinii</name>
    <name type="common">Yeast</name>
    <dbReference type="NCBI Taxonomy" id="5477"/>
    <lineage>
        <taxon>Eukaryota</taxon>
        <taxon>Fungi</taxon>
        <taxon>Dikarya</taxon>
        <taxon>Ascomycota</taxon>
        <taxon>Saccharomycotina</taxon>
        <taxon>Pichiomycetes</taxon>
        <taxon>Pichiales</taxon>
        <taxon>Pichiaceae</taxon>
        <taxon>Ogataea</taxon>
        <taxon>Ogataea/Candida clade</taxon>
    </lineage>
</organism>
<evidence type="ECO:0000313" key="3">
    <source>
        <dbReference type="EMBL" id="GME80179.1"/>
    </source>
</evidence>
<keyword evidence="4" id="KW-1185">Reference proteome</keyword>
<accession>A0A9W6WL56</accession>
<protein>
    <submittedName>
        <fullName evidence="3">Unnamed protein product</fullName>
    </submittedName>
</protein>
<dbReference type="GO" id="GO:0006883">
    <property type="term" value="P:intracellular sodium ion homeostasis"/>
    <property type="evidence" value="ECO:0007669"/>
    <property type="project" value="TreeGrafter"/>
</dbReference>
<dbReference type="Proteomes" id="UP001165120">
    <property type="component" value="Unassembled WGS sequence"/>
</dbReference>
<sequence>MVTGDHPSTAKAIAQAVGIIPHDMHSYSDEVVKAMVMTASEFDALSDGQIDQLQVLVIARCAPQTKVRLIDALHRRGQFCAVTGDGVNDSPSLRKVSFFSLLFNIVISEFTLLLF</sequence>
<dbReference type="GO" id="GO:0005886">
    <property type="term" value="C:plasma membrane"/>
    <property type="evidence" value="ECO:0007669"/>
    <property type="project" value="UniProtKB-SubCell"/>
</dbReference>
<comment type="subcellular location">
    <subcellularLocation>
        <location evidence="1">Cell membrane</location>
        <topology evidence="1">Multi-pass membrane protein</topology>
    </subcellularLocation>
</comment>
<dbReference type="GO" id="GO:1990573">
    <property type="term" value="P:potassium ion import across plasma membrane"/>
    <property type="evidence" value="ECO:0007669"/>
    <property type="project" value="TreeGrafter"/>
</dbReference>
<dbReference type="PANTHER" id="PTHR43294:SF21">
    <property type="entry name" value="CATION TRANSPORTING ATPASE"/>
    <property type="match status" value="1"/>
</dbReference>
<name>A0A9W6WL56_CANBO</name>
<keyword evidence="2" id="KW-0472">Membrane</keyword>
<dbReference type="PANTHER" id="PTHR43294">
    <property type="entry name" value="SODIUM/POTASSIUM-TRANSPORTING ATPASE SUBUNIT ALPHA"/>
    <property type="match status" value="1"/>
</dbReference>
<dbReference type="Gene3D" id="3.40.50.1000">
    <property type="entry name" value="HAD superfamily/HAD-like"/>
    <property type="match status" value="1"/>
</dbReference>
<dbReference type="GO" id="GO:0036376">
    <property type="term" value="P:sodium ion export across plasma membrane"/>
    <property type="evidence" value="ECO:0007669"/>
    <property type="project" value="TreeGrafter"/>
</dbReference>
<dbReference type="InterPro" id="IPR036412">
    <property type="entry name" value="HAD-like_sf"/>
</dbReference>
<evidence type="ECO:0000313" key="4">
    <source>
        <dbReference type="Proteomes" id="UP001165120"/>
    </source>
</evidence>
<comment type="caution">
    <text evidence="3">The sequence shown here is derived from an EMBL/GenBank/DDBJ whole genome shotgun (WGS) entry which is preliminary data.</text>
</comment>
<dbReference type="AlphaFoldDB" id="A0A9W6WL56"/>
<gene>
    <name evidence="3" type="ORF">Cboi02_000633300</name>
</gene>